<dbReference type="PANTHER" id="PTHR24346">
    <property type="entry name" value="MAP/MICROTUBULE AFFINITY-REGULATING KINASE"/>
    <property type="match status" value="1"/>
</dbReference>
<dbReference type="Gene3D" id="1.10.510.10">
    <property type="entry name" value="Transferase(Phosphotransferase) domain 1"/>
    <property type="match status" value="1"/>
</dbReference>
<evidence type="ECO:0000256" key="2">
    <source>
        <dbReference type="ARBA" id="ARBA00012513"/>
    </source>
</evidence>
<protein>
    <recommendedName>
        <fullName evidence="2">non-specific serine/threonine protein kinase</fullName>
        <ecNumber evidence="2">2.7.11.1</ecNumber>
    </recommendedName>
</protein>
<reference evidence="13 14" key="1">
    <citation type="submission" date="2023-03" db="EMBL/GenBank/DDBJ databases">
        <title>Genome insight into feeding habits of ladybird beetles.</title>
        <authorList>
            <person name="Li H.-S."/>
            <person name="Huang Y.-H."/>
            <person name="Pang H."/>
        </authorList>
    </citation>
    <scope>NUCLEOTIDE SEQUENCE [LARGE SCALE GENOMIC DNA]</scope>
    <source>
        <strain evidence="13">SYSU_2023b</strain>
        <tissue evidence="13">Whole body</tissue>
    </source>
</reference>
<evidence type="ECO:0000256" key="9">
    <source>
        <dbReference type="ARBA" id="ARBA00047899"/>
    </source>
</evidence>
<dbReference type="EMBL" id="JARQZJ010000101">
    <property type="protein sequence ID" value="KAK9886637.1"/>
    <property type="molecule type" value="Genomic_DNA"/>
</dbReference>
<keyword evidence="4" id="KW-0597">Phosphoprotein</keyword>
<evidence type="ECO:0000259" key="12">
    <source>
        <dbReference type="PROSITE" id="PS50011"/>
    </source>
</evidence>
<feature type="domain" description="Protein kinase" evidence="12">
    <location>
        <begin position="20"/>
        <end position="272"/>
    </location>
</feature>
<dbReference type="InterPro" id="IPR028375">
    <property type="entry name" value="KA1/Ssp2_C"/>
</dbReference>
<dbReference type="Pfam" id="PF16579">
    <property type="entry name" value="AdenylateSensor"/>
    <property type="match status" value="1"/>
</dbReference>
<dbReference type="InterPro" id="IPR032270">
    <property type="entry name" value="AMPK_C"/>
</dbReference>
<dbReference type="Proteomes" id="UP001431783">
    <property type="component" value="Unassembled WGS sequence"/>
</dbReference>
<dbReference type="GO" id="GO:0035556">
    <property type="term" value="P:intracellular signal transduction"/>
    <property type="evidence" value="ECO:0007669"/>
    <property type="project" value="TreeGrafter"/>
</dbReference>
<comment type="catalytic activity">
    <reaction evidence="10">
        <text>L-seryl-[protein] + ATP = O-phospho-L-seryl-[protein] + ADP + H(+)</text>
        <dbReference type="Rhea" id="RHEA:17989"/>
        <dbReference type="Rhea" id="RHEA-COMP:9863"/>
        <dbReference type="Rhea" id="RHEA-COMP:11604"/>
        <dbReference type="ChEBI" id="CHEBI:15378"/>
        <dbReference type="ChEBI" id="CHEBI:29999"/>
        <dbReference type="ChEBI" id="CHEBI:30616"/>
        <dbReference type="ChEBI" id="CHEBI:83421"/>
        <dbReference type="ChEBI" id="CHEBI:456216"/>
        <dbReference type="EC" id="2.7.11.1"/>
    </reaction>
</comment>
<evidence type="ECO:0000313" key="14">
    <source>
        <dbReference type="Proteomes" id="UP001431783"/>
    </source>
</evidence>
<dbReference type="InterPro" id="IPR049020">
    <property type="entry name" value="PRKAA1/2_AID"/>
</dbReference>
<dbReference type="CDD" id="cd14336">
    <property type="entry name" value="UBA_AID_AMPKalpha"/>
    <property type="match status" value="1"/>
</dbReference>
<dbReference type="Pfam" id="PF00069">
    <property type="entry name" value="Pkinase"/>
    <property type="match status" value="1"/>
</dbReference>
<keyword evidence="6 11" id="KW-0547">Nucleotide-binding</keyword>
<dbReference type="PROSITE" id="PS00108">
    <property type="entry name" value="PROTEIN_KINASE_ST"/>
    <property type="match status" value="1"/>
</dbReference>
<dbReference type="GO" id="GO:0005524">
    <property type="term" value="F:ATP binding"/>
    <property type="evidence" value="ECO:0007669"/>
    <property type="project" value="UniProtKB-UniRule"/>
</dbReference>
<dbReference type="GO" id="GO:0120025">
    <property type="term" value="C:plasma membrane bounded cell projection"/>
    <property type="evidence" value="ECO:0007669"/>
    <property type="project" value="UniProtKB-ARBA"/>
</dbReference>
<proteinExistence type="inferred from homology"/>
<dbReference type="InterPro" id="IPR000719">
    <property type="entry name" value="Prot_kinase_dom"/>
</dbReference>
<evidence type="ECO:0000256" key="7">
    <source>
        <dbReference type="ARBA" id="ARBA00022777"/>
    </source>
</evidence>
<comment type="similarity">
    <text evidence="1">Belongs to the protein kinase superfamily. CAMK Ser/Thr protein kinase family. SNF1 subfamily.</text>
</comment>
<dbReference type="Pfam" id="PF21147">
    <property type="entry name" value="AMPK_alpha_AID"/>
    <property type="match status" value="1"/>
</dbReference>
<dbReference type="FunFam" id="1.10.8.10:FF:000055">
    <property type="entry name" value="Non-specific serine/threonine protein kinase"/>
    <property type="match status" value="1"/>
</dbReference>
<dbReference type="EC" id="2.7.11.1" evidence="2"/>
<dbReference type="SUPFAM" id="SSF103243">
    <property type="entry name" value="KA1-like"/>
    <property type="match status" value="1"/>
</dbReference>
<evidence type="ECO:0000256" key="11">
    <source>
        <dbReference type="PROSITE-ProRule" id="PRU10141"/>
    </source>
</evidence>
<feature type="binding site" evidence="11">
    <location>
        <position position="49"/>
    </location>
    <ligand>
        <name>ATP</name>
        <dbReference type="ChEBI" id="CHEBI:30616"/>
    </ligand>
</feature>
<dbReference type="FunFam" id="1.10.510.10:FF:000079">
    <property type="entry name" value="Non-specific serine/threonine protein kinase"/>
    <property type="match status" value="1"/>
</dbReference>
<sequence length="532" mass="60171">MSDKNSAQQGAHPLVKIGHYILGQTLGVGTFGKVKIGEHQLTKHKVAVKILNRQKIKSLDVVGKIRREIQNLKLFRHPHIIKLYQVISTPTDIFMIMEYVSGGELFEYIVNHGKLKEQDARRFFQQIISGVDYCHRHMIVHRDLKPENLLLDHNMHVKIADFGLSNMMMDGEFLRTSCGSPNYAAPEVISGKLYAGPEVDIWSCGVILYALLCGTLPFDDEHVPTLFRKIKSGIFPIPEYLNKSVVSLLCQMLQIDPMKRATIEDIKKHEWFQKDCPAYLFPSPVEQDSSVIDIDAINEVCEKFGVKEKEVHSALLSGDAHDQLAIAYHLIIDNKRIADEAAKAEIKDFYVAGSPPPLSMSPTPIINDGISSPLKPHPERIAPLRDRVIASNHAASGERGRVKKAKWHLGIRSQSKPSDIMMEVYRAMKALNYEWKVINPYHVRVRHKNVLHDKYVMMSLQLYQVDYKSYLLDFKSLSTEDVENNQMNTAAMLAAVPTPLQSSTQSLTAKLGGHHTMEFFEMCAALIIQLAR</sequence>
<comment type="caution">
    <text evidence="13">The sequence shown here is derived from an EMBL/GenBank/DDBJ whole genome shotgun (WGS) entry which is preliminary data.</text>
</comment>
<dbReference type="InterPro" id="IPR017441">
    <property type="entry name" value="Protein_kinase_ATP_BS"/>
</dbReference>
<dbReference type="Gene3D" id="1.10.8.10">
    <property type="entry name" value="DNA helicase RuvA subunit, C-terminal domain"/>
    <property type="match status" value="1"/>
</dbReference>
<evidence type="ECO:0000256" key="1">
    <source>
        <dbReference type="ARBA" id="ARBA00006234"/>
    </source>
</evidence>
<dbReference type="AlphaFoldDB" id="A0AAW1V2X7"/>
<keyword evidence="8 11" id="KW-0067">ATP-binding</keyword>
<evidence type="ECO:0000256" key="5">
    <source>
        <dbReference type="ARBA" id="ARBA00022679"/>
    </source>
</evidence>
<gene>
    <name evidence="13" type="ORF">WA026_017559</name>
</gene>
<dbReference type="GO" id="GO:0043050">
    <property type="term" value="P:nematode pharyngeal pumping"/>
    <property type="evidence" value="ECO:0007669"/>
    <property type="project" value="UniProtKB-ARBA"/>
</dbReference>
<dbReference type="FunFam" id="3.30.310.80:FF:000014">
    <property type="entry name" value="Non-specific serine/threonine protein kinase"/>
    <property type="match status" value="1"/>
</dbReference>
<dbReference type="SUPFAM" id="SSF56112">
    <property type="entry name" value="Protein kinase-like (PK-like)"/>
    <property type="match status" value="1"/>
</dbReference>
<evidence type="ECO:0000256" key="10">
    <source>
        <dbReference type="ARBA" id="ARBA00048679"/>
    </source>
</evidence>
<dbReference type="PROSITE" id="PS00107">
    <property type="entry name" value="PROTEIN_KINASE_ATP"/>
    <property type="match status" value="1"/>
</dbReference>
<dbReference type="CDD" id="cd14079">
    <property type="entry name" value="STKc_AMPK_alpha"/>
    <property type="match status" value="1"/>
</dbReference>
<keyword evidence="7" id="KW-0418">Kinase</keyword>
<dbReference type="PROSITE" id="PS50011">
    <property type="entry name" value="PROTEIN_KINASE_DOM"/>
    <property type="match status" value="1"/>
</dbReference>
<dbReference type="InterPro" id="IPR011009">
    <property type="entry name" value="Kinase-like_dom_sf"/>
</dbReference>
<accession>A0AAW1V2X7</accession>
<dbReference type="Gene3D" id="3.30.310.80">
    <property type="entry name" value="Kinase associated domain 1, KA1"/>
    <property type="match status" value="1"/>
</dbReference>
<name>A0AAW1V2X7_9CUCU</name>
<comment type="catalytic activity">
    <reaction evidence="9">
        <text>L-threonyl-[protein] + ATP = O-phospho-L-threonyl-[protein] + ADP + H(+)</text>
        <dbReference type="Rhea" id="RHEA:46608"/>
        <dbReference type="Rhea" id="RHEA-COMP:11060"/>
        <dbReference type="Rhea" id="RHEA-COMP:11605"/>
        <dbReference type="ChEBI" id="CHEBI:15378"/>
        <dbReference type="ChEBI" id="CHEBI:30013"/>
        <dbReference type="ChEBI" id="CHEBI:30616"/>
        <dbReference type="ChEBI" id="CHEBI:61977"/>
        <dbReference type="ChEBI" id="CHEBI:456216"/>
        <dbReference type="EC" id="2.7.11.1"/>
    </reaction>
</comment>
<keyword evidence="14" id="KW-1185">Reference proteome</keyword>
<dbReference type="FunFam" id="3.30.200.20:FF:000136">
    <property type="entry name" value="Non-specific serine/threonine protein kinase"/>
    <property type="match status" value="1"/>
</dbReference>
<dbReference type="GO" id="GO:0004679">
    <property type="term" value="F:AMP-activated protein kinase activity"/>
    <property type="evidence" value="ECO:0007669"/>
    <property type="project" value="UniProtKB-ARBA"/>
</dbReference>
<evidence type="ECO:0000256" key="8">
    <source>
        <dbReference type="ARBA" id="ARBA00022840"/>
    </source>
</evidence>
<dbReference type="SMART" id="SM00220">
    <property type="entry name" value="S_TKc"/>
    <property type="match status" value="1"/>
</dbReference>
<dbReference type="CDD" id="cd12122">
    <property type="entry name" value="AMPKA_C"/>
    <property type="match status" value="1"/>
</dbReference>
<dbReference type="InterPro" id="IPR008271">
    <property type="entry name" value="Ser/Thr_kinase_AS"/>
</dbReference>
<dbReference type="Gene3D" id="3.30.200.20">
    <property type="entry name" value="Phosphorylase Kinase, domain 1"/>
    <property type="match status" value="1"/>
</dbReference>
<evidence type="ECO:0000256" key="4">
    <source>
        <dbReference type="ARBA" id="ARBA00022553"/>
    </source>
</evidence>
<evidence type="ECO:0000256" key="6">
    <source>
        <dbReference type="ARBA" id="ARBA00022741"/>
    </source>
</evidence>
<keyword evidence="5" id="KW-0808">Transferase</keyword>
<keyword evidence="3" id="KW-0723">Serine/threonine-protein kinase</keyword>
<dbReference type="PANTHER" id="PTHR24346:SF110">
    <property type="entry name" value="NON-SPECIFIC SERINE_THREONINE PROTEIN KINASE"/>
    <property type="match status" value="1"/>
</dbReference>
<organism evidence="13 14">
    <name type="scientific">Henosepilachna vigintioctopunctata</name>
    <dbReference type="NCBI Taxonomy" id="420089"/>
    <lineage>
        <taxon>Eukaryota</taxon>
        <taxon>Metazoa</taxon>
        <taxon>Ecdysozoa</taxon>
        <taxon>Arthropoda</taxon>
        <taxon>Hexapoda</taxon>
        <taxon>Insecta</taxon>
        <taxon>Pterygota</taxon>
        <taxon>Neoptera</taxon>
        <taxon>Endopterygota</taxon>
        <taxon>Coleoptera</taxon>
        <taxon>Polyphaga</taxon>
        <taxon>Cucujiformia</taxon>
        <taxon>Coccinelloidea</taxon>
        <taxon>Coccinellidae</taxon>
        <taxon>Epilachninae</taxon>
        <taxon>Epilachnini</taxon>
        <taxon>Henosepilachna</taxon>
    </lineage>
</organism>
<evidence type="ECO:0000256" key="3">
    <source>
        <dbReference type="ARBA" id="ARBA00022527"/>
    </source>
</evidence>
<dbReference type="GO" id="GO:0005737">
    <property type="term" value="C:cytoplasm"/>
    <property type="evidence" value="ECO:0007669"/>
    <property type="project" value="UniProtKB-ARBA"/>
</dbReference>
<evidence type="ECO:0000313" key="13">
    <source>
        <dbReference type="EMBL" id="KAK9886637.1"/>
    </source>
</evidence>